<evidence type="ECO:0000256" key="9">
    <source>
        <dbReference type="ARBA" id="ARBA00023242"/>
    </source>
</evidence>
<evidence type="ECO:0000256" key="3">
    <source>
        <dbReference type="ARBA" id="ARBA00011629"/>
    </source>
</evidence>
<evidence type="ECO:0000256" key="12">
    <source>
        <dbReference type="SAM" id="MobiDB-lite"/>
    </source>
</evidence>
<reference evidence="15" key="2">
    <citation type="journal article" date="2009" name="Genome Res.">
        <title>Comparative genomic analyses of the human fungal pathogens Coccidioides and their relatives.</title>
        <authorList>
            <person name="Sharpton T.J."/>
            <person name="Stajich J.E."/>
            <person name="Rounsley S.D."/>
            <person name="Gardner M.J."/>
            <person name="Wortman J.R."/>
            <person name="Jordar V.S."/>
            <person name="Maiti R."/>
            <person name="Kodira C.D."/>
            <person name="Neafsey D.E."/>
            <person name="Zeng Q."/>
            <person name="Hung C.-Y."/>
            <person name="McMahan C."/>
            <person name="Muszewska A."/>
            <person name="Grynberg M."/>
            <person name="Mandel M.A."/>
            <person name="Kellner E.M."/>
            <person name="Barker B.M."/>
            <person name="Galgiani J.N."/>
            <person name="Orbach M.J."/>
            <person name="Kirkland T.N."/>
            <person name="Cole G.T."/>
            <person name="Henn M.R."/>
            <person name="Birren B.W."/>
            <person name="Taylor J.W."/>
        </authorList>
    </citation>
    <scope>NUCLEOTIDE SEQUENCE [LARGE SCALE GENOMIC DNA]</scope>
    <source>
        <strain evidence="15">RMSCC 3488</strain>
    </source>
</reference>
<feature type="compositionally biased region" description="Polar residues" evidence="12">
    <location>
        <begin position="32"/>
        <end position="42"/>
    </location>
</feature>
<comment type="subcellular location">
    <subcellularLocation>
        <location evidence="1">Nucleus</location>
    </subcellularLocation>
</comment>
<evidence type="ECO:0000256" key="11">
    <source>
        <dbReference type="ARBA" id="ARBA00032010"/>
    </source>
</evidence>
<evidence type="ECO:0000313" key="14">
    <source>
        <dbReference type="EMBL" id="KMM66142.1"/>
    </source>
</evidence>
<dbReference type="SMART" id="SM01281">
    <property type="entry name" value="Med12"/>
    <property type="match status" value="1"/>
</dbReference>
<evidence type="ECO:0000256" key="2">
    <source>
        <dbReference type="ARBA" id="ARBA00010289"/>
    </source>
</evidence>
<proteinExistence type="inferred from homology"/>
<keyword evidence="7" id="KW-0010">Activator</keyword>
<evidence type="ECO:0000256" key="1">
    <source>
        <dbReference type="ARBA" id="ARBA00004123"/>
    </source>
</evidence>
<comment type="subunit">
    <text evidence="3">Component of the SRB8-11 complex, which itself associates with the Mediator complex.</text>
</comment>
<keyword evidence="9" id="KW-0539">Nucleus</keyword>
<organism evidence="14 15">
    <name type="scientific">Coccidioides posadasii RMSCC 3488</name>
    <dbReference type="NCBI Taxonomy" id="454284"/>
    <lineage>
        <taxon>Eukaryota</taxon>
        <taxon>Fungi</taxon>
        <taxon>Dikarya</taxon>
        <taxon>Ascomycota</taxon>
        <taxon>Pezizomycotina</taxon>
        <taxon>Eurotiomycetes</taxon>
        <taxon>Eurotiomycetidae</taxon>
        <taxon>Onygenales</taxon>
        <taxon>Onygenaceae</taxon>
        <taxon>Coccidioides</taxon>
    </lineage>
</organism>
<evidence type="ECO:0000256" key="10">
    <source>
        <dbReference type="ARBA" id="ARBA00025661"/>
    </source>
</evidence>
<evidence type="ECO:0000256" key="6">
    <source>
        <dbReference type="ARBA" id="ARBA00023015"/>
    </source>
</evidence>
<reference evidence="14 15" key="1">
    <citation type="submission" date="2007-06" db="EMBL/GenBank/DDBJ databases">
        <title>The Genome Sequence of Coccidioides posadasii RMSCC_3488.</title>
        <authorList>
            <consortium name="Coccidioides Genome Resources Consortium"/>
            <consortium name="The Broad Institute Genome Sequencing Platform"/>
            <person name="Henn M.R."/>
            <person name="Sykes S."/>
            <person name="Young S."/>
            <person name="Jaffe D."/>
            <person name="Berlin A."/>
            <person name="Alvarez P."/>
            <person name="Butler J."/>
            <person name="Gnerre S."/>
            <person name="Grabherr M."/>
            <person name="Mauceli E."/>
            <person name="Brockman W."/>
            <person name="Kodira C."/>
            <person name="Alvarado L."/>
            <person name="Zeng Q."/>
            <person name="Crawford M."/>
            <person name="Antoine C."/>
            <person name="Devon K."/>
            <person name="Galgiani J."/>
            <person name="Orsborn K."/>
            <person name="Lewis M.L."/>
            <person name="Nusbaum C."/>
            <person name="Galagan J."/>
            <person name="Birren B."/>
        </authorList>
    </citation>
    <scope>NUCLEOTIDE SEQUENCE [LARGE SCALE GENOMIC DNA]</scope>
    <source>
        <strain evidence="14 15">RMSCC 3488</strain>
    </source>
</reference>
<dbReference type="Proteomes" id="UP000054567">
    <property type="component" value="Unassembled WGS sequence"/>
</dbReference>
<comment type="function">
    <text evidence="10">Component of the SRB8-11 complex. The SRB8-11 complex is a regulatory module of the Mediator complex which is itself involved in regulation of basal and activated RNA polymerase II-dependent transcription. The SRB8-11 complex may be involved in the transcriptional repression of a subset of genes regulated by Mediator. It may inhibit the association of the Mediator complex with RNA polymerase II to form the holoenzyme complex.</text>
</comment>
<dbReference type="VEuPathDB" id="FungiDB:CPAG_02482"/>
<evidence type="ECO:0000256" key="8">
    <source>
        <dbReference type="ARBA" id="ARBA00023163"/>
    </source>
</evidence>
<evidence type="ECO:0000259" key="13">
    <source>
        <dbReference type="SMART" id="SM01281"/>
    </source>
</evidence>
<comment type="similarity">
    <text evidence="2">Belongs to the Mediator complex subunit 12 family.</text>
</comment>
<keyword evidence="8" id="KW-0804">Transcription</keyword>
<name>A0A0J6I457_COCPO</name>
<feature type="compositionally biased region" description="Low complexity" evidence="12">
    <location>
        <begin position="13"/>
        <end position="26"/>
    </location>
</feature>
<evidence type="ECO:0000313" key="15">
    <source>
        <dbReference type="Proteomes" id="UP000054567"/>
    </source>
</evidence>
<dbReference type="InterPro" id="IPR019035">
    <property type="entry name" value="Mediator_Med12"/>
</dbReference>
<dbReference type="GO" id="GO:0003712">
    <property type="term" value="F:transcription coregulator activity"/>
    <property type="evidence" value="ECO:0007669"/>
    <property type="project" value="InterPro"/>
</dbReference>
<dbReference type="GO" id="GO:0006357">
    <property type="term" value="P:regulation of transcription by RNA polymerase II"/>
    <property type="evidence" value="ECO:0007669"/>
    <property type="project" value="InterPro"/>
</dbReference>
<sequence>MASLNTPECPVMSSRPSMSCGNSSSSGLAIQGHSQRPSQTDPSAVEQAAHDSVIDLTNSDYETCDANRATKRQKLDLRIDVPNTQRVPKAQFSQAVSTPFALQDTVPPIRTGRPFWDFGEEVSGFGFQGSLESEIPNDEPEQPDSLPPLPVRPWRYGPQGHSSREETPRVNQNAGAEVQTTPFCIEVPEAAPTFNSGKPLDFYPWKGGHPEDSLTDQTAKQGYYDRVQVSQNESNTARPSLYVQLKHRSGLKLLSSVFTAAIDKRKSHCRVTGFSTFKPPPRVTLTDIKRETWLRDLANPSVPLRRLSRTIPHGIRGRILLDQCVNKAIPIGRAVWLVKCVGANEIRAFKRKGTSAAITHSLEVKWVRDWSINVQQFIESVVTACGTPNWASTMSYVIRFAARLFQEQLLDQALCLDWFLQSLRTAPIGTLPIWLSMLGAYWTSLVRYRKRGRPLAESLLEKLKTILSLEDSGPKKQIADRLSWLIKTFAESHPACFVLPLTWRTYKSTLTTCFCLHLSEDNRKMGALSNRNERIVKAEICRQSGRQSPSQRVICLLDSTDSLNDMEILSSGCLNLDFDHGNLIMKILEWVSTSFRRGSARVYVAVRLLRKWRRSGMDTDNCIVNFLQQKADTPGFSPANIYHLVCELVRSQSFAVGKYLQWLMARGAVRNDAPMHPTVQLLAHLPRRKLPSHVWNLRNTLLTKAGFLLSSENQQTLNTKRYIHHRLPEVIIKPIAGDHEGLFSPSDLSNLNWTIKSEIGHWIREHVSLHRKRYLRTAPNHHNACAIEISALTPAQFFEIRDIIECLGDLSLLADILKHTSSSDNIIVLISVVDTLNYCAGSFKAIGALSDLFKSALAGYAHVNKADVSIIELISSLLEVGMKLPGEIPVVAMLRRDLSHFDKKFTGAVSSPVSDHTAESVNIASPAFSEGLHQLLNSGSGMDEPNMNKIFEMLSRKLKQSKEPNASSHEIARHLSQLRVLNSDVFDRLMVKWIISTLKSSPRPHLLTFLPPLIGVGCVTFEAFFALIDRLLKSDSHGQSIQDVSGLRYEMINLLRKEIFYELGSVDLVSYRFKITREEYITHHAYDALGLVNEALADVNPESTSHPPLVPLLCELIIQNLNAFGPEGAGRIVEEFPNCVDIIHQALDVLLGLKAQAGVQKTQSVVGLIDDLSLSYCLVKLRLLLDANPDGDAARSSIVDLLFRTAESDIRNGERRWLEVLNVLPVSAAHLIRQRAEREILSLSLISSSLTTFSNEEDALIYLCIVEELSYSIPDEFSPSSMGADLGDKMFLLLQKTVELANAKKGTDLESGASSTALGVAELSIGVWFFVLLRLVALHRSLVPPNCDSRTEINHQTRLLVQICCISRSPLFARRSTQSFISSISTFTKCDSLLRMLPSSWANLQLQALDVCSTLVDTLSDEARYECARFLRDKCPAFLHPQNDARLLFLFGPIIESQSITTHGSSRASTSTPVTNLTQHVQSTPPPSQNTPTPGMVEEPNLFTNKLRFQQNGRITGPYPPKPWEILGDAAPIIGINDTPVNLAYFGTRQSKRL</sequence>
<dbReference type="EMBL" id="DS268109">
    <property type="protein sequence ID" value="KMM66142.1"/>
    <property type="molecule type" value="Genomic_DNA"/>
</dbReference>
<dbReference type="PANTHER" id="PTHR46567">
    <property type="entry name" value="MEDIATOR OF RNA POLYMERASE II TRANSCRIPTION SUBUNIT 12"/>
    <property type="match status" value="1"/>
</dbReference>
<gene>
    <name evidence="14" type="ORF">CPAG_02482</name>
</gene>
<feature type="region of interest" description="Disordered" evidence="12">
    <location>
        <begin position="128"/>
        <end position="175"/>
    </location>
</feature>
<keyword evidence="5" id="KW-0678">Repressor</keyword>
<reference evidence="15" key="3">
    <citation type="journal article" date="2010" name="Genome Res.">
        <title>Population genomic sequencing of Coccidioides fungi reveals recent hybridization and transposon control.</title>
        <authorList>
            <person name="Neafsey D.E."/>
            <person name="Barker B.M."/>
            <person name="Sharpton T.J."/>
            <person name="Stajich J.E."/>
            <person name="Park D.J."/>
            <person name="Whiston E."/>
            <person name="Hung C.-Y."/>
            <person name="McMahan C."/>
            <person name="White J."/>
            <person name="Sykes S."/>
            <person name="Heiman D."/>
            <person name="Young S."/>
            <person name="Zeng Q."/>
            <person name="Abouelleil A."/>
            <person name="Aftuck L."/>
            <person name="Bessette D."/>
            <person name="Brown A."/>
            <person name="FitzGerald M."/>
            <person name="Lui A."/>
            <person name="Macdonald J.P."/>
            <person name="Priest M."/>
            <person name="Orbach M.J."/>
            <person name="Galgiani J.N."/>
            <person name="Kirkland T.N."/>
            <person name="Cole G.T."/>
            <person name="Birren B.W."/>
            <person name="Henn M.R."/>
            <person name="Taylor J.W."/>
            <person name="Rounsley S.D."/>
        </authorList>
    </citation>
    <scope>NUCLEOTIDE SEQUENCE [LARGE SCALE GENOMIC DNA]</scope>
    <source>
        <strain evidence="15">RMSCC 3488</strain>
    </source>
</reference>
<evidence type="ECO:0000256" key="5">
    <source>
        <dbReference type="ARBA" id="ARBA00022491"/>
    </source>
</evidence>
<accession>A0A0J6I457</accession>
<dbReference type="PANTHER" id="PTHR46567:SF1">
    <property type="entry name" value="MEDIATOR OF RNA POLYMERASE II TRANSCRIPTION SUBUNIT 12"/>
    <property type="match status" value="1"/>
</dbReference>
<evidence type="ECO:0000256" key="7">
    <source>
        <dbReference type="ARBA" id="ARBA00023159"/>
    </source>
</evidence>
<dbReference type="Pfam" id="PF25326">
    <property type="entry name" value="ARM_SRB8"/>
    <property type="match status" value="1"/>
</dbReference>
<dbReference type="OrthoDB" id="20828at2759"/>
<protein>
    <recommendedName>
        <fullName evidence="4">Mediator of RNA polymerase II transcription subunit 12</fullName>
    </recommendedName>
    <alternativeName>
        <fullName evidence="11">Mediator complex subunit 12</fullName>
    </alternativeName>
</protein>
<keyword evidence="6" id="KW-0805">Transcription regulation</keyword>
<dbReference type="GO" id="GO:0016592">
    <property type="term" value="C:mediator complex"/>
    <property type="evidence" value="ECO:0007669"/>
    <property type="project" value="InterPro"/>
</dbReference>
<feature type="region of interest" description="Disordered" evidence="12">
    <location>
        <begin position="1"/>
        <end position="69"/>
    </location>
</feature>
<dbReference type="InterPro" id="IPR057344">
    <property type="entry name" value="ARM_SRB8"/>
</dbReference>
<evidence type="ECO:0000256" key="4">
    <source>
        <dbReference type="ARBA" id="ARBA00019622"/>
    </source>
</evidence>
<feature type="domain" description="Mediator complex subunit Med12" evidence="13">
    <location>
        <begin position="276"/>
        <end position="339"/>
    </location>
</feature>
<dbReference type="Pfam" id="PF09497">
    <property type="entry name" value="Med12"/>
    <property type="match status" value="1"/>
</dbReference>